<dbReference type="Pfam" id="PF05525">
    <property type="entry name" value="Branch_AA_trans"/>
    <property type="match status" value="1"/>
</dbReference>
<comment type="caution">
    <text evidence="10">The sequence shown here is derived from an EMBL/GenBank/DDBJ whole genome shotgun (WGS) entry which is preliminary data.</text>
</comment>
<feature type="transmembrane region" description="Helical" evidence="9">
    <location>
        <begin position="334"/>
        <end position="356"/>
    </location>
</feature>
<evidence type="ECO:0000256" key="5">
    <source>
        <dbReference type="ARBA" id="ARBA00022692"/>
    </source>
</evidence>
<name>A0A1A7NZD1_9PAST</name>
<feature type="transmembrane region" description="Helical" evidence="9">
    <location>
        <begin position="225"/>
        <end position="247"/>
    </location>
</feature>
<dbReference type="OrthoDB" id="9783920at2"/>
<evidence type="ECO:0000256" key="8">
    <source>
        <dbReference type="ARBA" id="ARBA00023136"/>
    </source>
</evidence>
<evidence type="ECO:0000256" key="7">
    <source>
        <dbReference type="ARBA" id="ARBA00022989"/>
    </source>
</evidence>
<accession>A0A1A7NZD1</accession>
<feature type="transmembrane region" description="Helical" evidence="9">
    <location>
        <begin position="147"/>
        <end position="169"/>
    </location>
</feature>
<comment type="function">
    <text evidence="9">Component of the transport system for branched-chain amino acids.</text>
</comment>
<feature type="transmembrane region" description="Helical" evidence="9">
    <location>
        <begin position="73"/>
        <end position="98"/>
    </location>
</feature>
<dbReference type="PANTHER" id="PTHR30588">
    <property type="entry name" value="BRANCHED-CHAIN AMINO ACID TRANSPORT SYSTEM 2 CARRIER PROTEIN"/>
    <property type="match status" value="1"/>
</dbReference>
<keyword evidence="4" id="KW-1003">Cell membrane</keyword>
<feature type="transmembrane region" description="Helical" evidence="9">
    <location>
        <begin position="278"/>
        <end position="304"/>
    </location>
</feature>
<feature type="transmembrane region" description="Helical" evidence="9">
    <location>
        <begin position="38"/>
        <end position="61"/>
    </location>
</feature>
<keyword evidence="11" id="KW-1185">Reference proteome</keyword>
<sequence length="439" mass="47659">MLSRKDILVLGMMIFSLFLGAGNIIFPPMEGYHAGYSWLWAALGFILTGVLMPFITLIVVTVRGRGEALSTDLPPWVGVVFWSILYLIIGSTFAMPRVTNVAYEMAWLPLNIYNGENSHILFAVIFNLIGMGFMLGRSTMISTIGKFMAPILLVLLVIVGIGVVSNPISEIVAPSSNYAEGSALVTGMIGGYQTMDVLSAMAFGGIVARAFAVNKVTEGRTIVRYTLAAGTTSVVLLSGLYLCLFYLGATGDMVASTSTNGGQIFSRYINELFGATGLWIMSGIVMLANLTTLVGVTSACADYFSHFHHRLNYSFFVVVFTIATIIISETGLDTLLRVTIPALLLIYPVAIMLVVLQLLRKKLPIISWSYNATIALTTLFSLCDSLKNMGILPKAVDDFLKLFPFYQEGLTWLLPVLVMLLLTIVVGKLKMKSAVDNAA</sequence>
<comment type="subcellular location">
    <subcellularLocation>
        <location evidence="9">Cell inner membrane</location>
        <topology evidence="9">Multi-pass membrane protein</topology>
    </subcellularLocation>
    <subcellularLocation>
        <location evidence="1">Cell membrane</location>
        <topology evidence="1">Multi-pass membrane protein</topology>
    </subcellularLocation>
</comment>
<dbReference type="GO" id="GO:0015190">
    <property type="term" value="F:L-leucine transmembrane transporter activity"/>
    <property type="evidence" value="ECO:0007669"/>
    <property type="project" value="TreeGrafter"/>
</dbReference>
<evidence type="ECO:0000256" key="9">
    <source>
        <dbReference type="RuleBase" id="RU362122"/>
    </source>
</evidence>
<dbReference type="AlphaFoldDB" id="A0A1A7NZD1"/>
<dbReference type="GO" id="GO:0015818">
    <property type="term" value="P:isoleucine transport"/>
    <property type="evidence" value="ECO:0007669"/>
    <property type="project" value="TreeGrafter"/>
</dbReference>
<evidence type="ECO:0000256" key="1">
    <source>
        <dbReference type="ARBA" id="ARBA00004651"/>
    </source>
</evidence>
<evidence type="ECO:0000313" key="10">
    <source>
        <dbReference type="EMBL" id="OBW94846.1"/>
    </source>
</evidence>
<dbReference type="InterPro" id="IPR004685">
    <property type="entry name" value="Brnchd-chn_aa_trnsp_Livcs"/>
</dbReference>
<feature type="transmembrane region" description="Helical" evidence="9">
    <location>
        <begin position="311"/>
        <end position="328"/>
    </location>
</feature>
<evidence type="ECO:0000256" key="4">
    <source>
        <dbReference type="ARBA" id="ARBA00022475"/>
    </source>
</evidence>
<feature type="transmembrane region" description="Helical" evidence="9">
    <location>
        <begin position="368"/>
        <end position="389"/>
    </location>
</feature>
<keyword evidence="3 9" id="KW-0813">Transport</keyword>
<reference evidence="10 11" key="1">
    <citation type="submission" date="2014-11" db="EMBL/GenBank/DDBJ databases">
        <title>Pan-genome of Gallibacterium spp.</title>
        <authorList>
            <person name="Kudirkiene E."/>
            <person name="Bojesen A.M."/>
        </authorList>
    </citation>
    <scope>NUCLEOTIDE SEQUENCE [LARGE SCALE GENOMIC DNA]</scope>
    <source>
        <strain evidence="10 11">F150</strain>
    </source>
</reference>
<dbReference type="PATRIC" id="fig|505341.3.peg.1051"/>
<feature type="transmembrane region" description="Helical" evidence="9">
    <location>
        <begin position="409"/>
        <end position="427"/>
    </location>
</feature>
<proteinExistence type="inferred from homology"/>
<dbReference type="GO" id="GO:0005886">
    <property type="term" value="C:plasma membrane"/>
    <property type="evidence" value="ECO:0007669"/>
    <property type="project" value="UniProtKB-SubCell"/>
</dbReference>
<dbReference type="GO" id="GO:0015820">
    <property type="term" value="P:L-leucine transport"/>
    <property type="evidence" value="ECO:0007669"/>
    <property type="project" value="TreeGrafter"/>
</dbReference>
<dbReference type="PANTHER" id="PTHR30588:SF0">
    <property type="entry name" value="BRANCHED-CHAIN AMINO ACID PERMEASE BRNQ"/>
    <property type="match status" value="1"/>
</dbReference>
<organism evidence="10 11">
    <name type="scientific">Gallibacterium salpingitidis</name>
    <dbReference type="NCBI Taxonomy" id="505341"/>
    <lineage>
        <taxon>Bacteria</taxon>
        <taxon>Pseudomonadati</taxon>
        <taxon>Pseudomonadota</taxon>
        <taxon>Gammaproteobacteria</taxon>
        <taxon>Pasteurellales</taxon>
        <taxon>Pasteurellaceae</taxon>
        <taxon>Gallibacterium</taxon>
    </lineage>
</organism>
<keyword evidence="5 9" id="KW-0812">Transmembrane</keyword>
<dbReference type="GO" id="GO:0015188">
    <property type="term" value="F:L-isoleucine transmembrane transporter activity"/>
    <property type="evidence" value="ECO:0007669"/>
    <property type="project" value="TreeGrafter"/>
</dbReference>
<feature type="transmembrane region" description="Helical" evidence="9">
    <location>
        <begin position="118"/>
        <end position="135"/>
    </location>
</feature>
<keyword evidence="8 9" id="KW-0472">Membrane</keyword>
<feature type="transmembrane region" description="Helical" evidence="9">
    <location>
        <begin position="7"/>
        <end position="26"/>
    </location>
</feature>
<evidence type="ECO:0000313" key="11">
    <source>
        <dbReference type="Proteomes" id="UP000092649"/>
    </source>
</evidence>
<comment type="similarity">
    <text evidence="2 9">Belongs to the branched chain amino acid transporter family.</text>
</comment>
<evidence type="ECO:0000256" key="3">
    <source>
        <dbReference type="ARBA" id="ARBA00022448"/>
    </source>
</evidence>
<keyword evidence="6 9" id="KW-0029">Amino-acid transport</keyword>
<dbReference type="RefSeq" id="WP_066106948.1">
    <property type="nucleotide sequence ID" value="NZ_JTJL01000018.1"/>
</dbReference>
<dbReference type="NCBIfam" id="TIGR00796">
    <property type="entry name" value="livcs"/>
    <property type="match status" value="1"/>
</dbReference>
<evidence type="ECO:0000256" key="6">
    <source>
        <dbReference type="ARBA" id="ARBA00022970"/>
    </source>
</evidence>
<dbReference type="GO" id="GO:0005304">
    <property type="term" value="F:L-valine transmembrane transporter activity"/>
    <property type="evidence" value="ECO:0007669"/>
    <property type="project" value="TreeGrafter"/>
</dbReference>
<dbReference type="EMBL" id="JTJL01000018">
    <property type="protein sequence ID" value="OBW94846.1"/>
    <property type="molecule type" value="Genomic_DNA"/>
</dbReference>
<protein>
    <recommendedName>
        <fullName evidence="9">Branched-chain amino acid transport system carrier protein</fullName>
    </recommendedName>
</protein>
<keyword evidence="7 9" id="KW-1133">Transmembrane helix</keyword>
<dbReference type="Proteomes" id="UP000092649">
    <property type="component" value="Unassembled WGS sequence"/>
</dbReference>
<gene>
    <name evidence="10" type="ORF">QS62_05215</name>
</gene>
<feature type="transmembrane region" description="Helical" evidence="9">
    <location>
        <begin position="189"/>
        <end position="213"/>
    </location>
</feature>
<evidence type="ECO:0000256" key="2">
    <source>
        <dbReference type="ARBA" id="ARBA00008540"/>
    </source>
</evidence>